<feature type="domain" description="DNA methylase N-4/N-6" evidence="7">
    <location>
        <begin position="222"/>
        <end position="511"/>
    </location>
</feature>
<dbReference type="EC" id="2.1.1.72" evidence="2"/>
<dbReference type="OrthoDB" id="9800801at2"/>
<dbReference type="Gene3D" id="3.40.50.150">
    <property type="entry name" value="Vaccinia Virus protein VP39"/>
    <property type="match status" value="1"/>
</dbReference>
<feature type="domain" description="Type III restriction/modification enzyme methylation subunit" evidence="8">
    <location>
        <begin position="41"/>
        <end position="95"/>
    </location>
</feature>
<proteinExistence type="inferred from homology"/>
<evidence type="ECO:0000256" key="4">
    <source>
        <dbReference type="ARBA" id="ARBA00022679"/>
    </source>
</evidence>
<comment type="caution">
    <text evidence="9">The sequence shown here is derived from an EMBL/GenBank/DDBJ whole genome shotgun (WGS) entry which is preliminary data.</text>
</comment>
<dbReference type="PRINTS" id="PR00506">
    <property type="entry name" value="D21N6MTFRASE"/>
</dbReference>
<dbReference type="Proteomes" id="UP000294814">
    <property type="component" value="Unassembled WGS sequence"/>
</dbReference>
<dbReference type="GO" id="GO:0008170">
    <property type="term" value="F:N-methyltransferase activity"/>
    <property type="evidence" value="ECO:0007669"/>
    <property type="project" value="InterPro"/>
</dbReference>
<keyword evidence="4 9" id="KW-0808">Transferase</keyword>
<dbReference type="EMBL" id="SMLG01000014">
    <property type="protein sequence ID" value="TDE41987.1"/>
    <property type="molecule type" value="Genomic_DNA"/>
</dbReference>
<evidence type="ECO:0000256" key="6">
    <source>
        <dbReference type="ARBA" id="ARBA00047942"/>
    </source>
</evidence>
<keyword evidence="10" id="KW-1185">Reference proteome</keyword>
<evidence type="ECO:0000313" key="9">
    <source>
        <dbReference type="EMBL" id="TDE41987.1"/>
    </source>
</evidence>
<evidence type="ECO:0000256" key="1">
    <source>
        <dbReference type="ARBA" id="ARBA00006594"/>
    </source>
</evidence>
<dbReference type="GO" id="GO:0003677">
    <property type="term" value="F:DNA binding"/>
    <property type="evidence" value="ECO:0007669"/>
    <property type="project" value="InterPro"/>
</dbReference>
<dbReference type="PROSITE" id="PS00092">
    <property type="entry name" value="N6_MTASE"/>
    <property type="match status" value="1"/>
</dbReference>
<accession>A0A4R5F3B0</accession>
<dbReference type="GO" id="GO:0032259">
    <property type="term" value="P:methylation"/>
    <property type="evidence" value="ECO:0007669"/>
    <property type="project" value="UniProtKB-KW"/>
</dbReference>
<dbReference type="Pfam" id="PF01555">
    <property type="entry name" value="N6_N4_Mtase"/>
    <property type="match status" value="1"/>
</dbReference>
<dbReference type="Pfam" id="PF12564">
    <property type="entry name" value="TypeIII_RM_meth"/>
    <property type="match status" value="1"/>
</dbReference>
<protein>
    <recommendedName>
        <fullName evidence="2">site-specific DNA-methyltransferase (adenine-specific)</fullName>
        <ecNumber evidence="2">2.1.1.72</ecNumber>
    </recommendedName>
</protein>
<dbReference type="SUPFAM" id="SSF53335">
    <property type="entry name" value="S-adenosyl-L-methionine-dependent methyltransferases"/>
    <property type="match status" value="1"/>
</dbReference>
<evidence type="ECO:0000313" key="10">
    <source>
        <dbReference type="Proteomes" id="UP000294814"/>
    </source>
</evidence>
<comment type="similarity">
    <text evidence="1">Belongs to the N(4)/N(6)-methyltransferase family.</text>
</comment>
<evidence type="ECO:0000256" key="2">
    <source>
        <dbReference type="ARBA" id="ARBA00011900"/>
    </source>
</evidence>
<evidence type="ECO:0000256" key="5">
    <source>
        <dbReference type="ARBA" id="ARBA00022691"/>
    </source>
</evidence>
<dbReference type="AlphaFoldDB" id="A0A4R5F3B0"/>
<dbReference type="PIRSF" id="PIRSF015855">
    <property type="entry name" value="TypeIII_Mtase_mKpnI"/>
    <property type="match status" value="1"/>
</dbReference>
<dbReference type="InterPro" id="IPR029063">
    <property type="entry name" value="SAM-dependent_MTases_sf"/>
</dbReference>
<evidence type="ECO:0000259" key="7">
    <source>
        <dbReference type="Pfam" id="PF01555"/>
    </source>
</evidence>
<organism evidence="9 10">
    <name type="scientific">Flavobacterium rhamnosiphilum</name>
    <dbReference type="NCBI Taxonomy" id="2541724"/>
    <lineage>
        <taxon>Bacteria</taxon>
        <taxon>Pseudomonadati</taxon>
        <taxon>Bacteroidota</taxon>
        <taxon>Flavobacteriia</taxon>
        <taxon>Flavobacteriales</taxon>
        <taxon>Flavobacteriaceae</taxon>
        <taxon>Flavobacterium</taxon>
    </lineage>
</organism>
<keyword evidence="5" id="KW-0949">S-adenosyl-L-methionine</keyword>
<comment type="catalytic activity">
    <reaction evidence="6">
        <text>a 2'-deoxyadenosine in DNA + S-adenosyl-L-methionine = an N(6)-methyl-2'-deoxyadenosine in DNA + S-adenosyl-L-homocysteine + H(+)</text>
        <dbReference type="Rhea" id="RHEA:15197"/>
        <dbReference type="Rhea" id="RHEA-COMP:12418"/>
        <dbReference type="Rhea" id="RHEA-COMP:12419"/>
        <dbReference type="ChEBI" id="CHEBI:15378"/>
        <dbReference type="ChEBI" id="CHEBI:57856"/>
        <dbReference type="ChEBI" id="CHEBI:59789"/>
        <dbReference type="ChEBI" id="CHEBI:90615"/>
        <dbReference type="ChEBI" id="CHEBI:90616"/>
        <dbReference type="EC" id="2.1.1.72"/>
    </reaction>
</comment>
<keyword evidence="3 9" id="KW-0489">Methyltransferase</keyword>
<evidence type="ECO:0000256" key="3">
    <source>
        <dbReference type="ARBA" id="ARBA00022603"/>
    </source>
</evidence>
<evidence type="ECO:0000259" key="8">
    <source>
        <dbReference type="Pfam" id="PF12564"/>
    </source>
</evidence>
<dbReference type="InterPro" id="IPR002295">
    <property type="entry name" value="N4/N6-MTase_EcoPI_Mod-like"/>
</dbReference>
<sequence>MKLYATLERVLKSESNYHTNLLDNQGDLMLNKIHDLVDKTDENLIGLFLENQELREKFFFKIKDVYVFKTNDFKFYLDENKIDNSYTQYENRIGLTANGKFLKDNSDVVLDFPYKDCVLEGGQSTVEGTDTYFEYDEKDQHYIEKQAKRKEIFFNQVLAKDEIDRLLEPKAFANIKKYTANGEENLSSFERYENGTIKDNLIIKGNNLLALHSLKKEFVGKIKLIYIDPPYNTGNDSFAYNDSFNHSIWLTFMRNRLITSLELLTEDGIIFVQCDDNEQAYLKILLDEIYKRENFLSCIAYRKTDNQANIGNIARVKEYILLYSKSKTITLNKIPLTDKAIKEYRYSDENGKFRRAILLHKTRGTNNYEIITPSGTKLNGPWMVNEKKFEELRNSNGIYWTSGGDEQPYGKIYLENSKGQIPSDWIDKEYGTNQQAAIALEKLLGYRAFDFSKSVPLLKHLIRIGANKNDIILDFHAGSGSTAHAVLELNEEDGGDRKFIMIEQMDYAQNITSNRILKVIENNVKGSFVYLELAKNNQTAIEHIQGCKSYEELVGYFEEMCDKYFLHYNVKVKEFREVICKEENFKKLSLDKQKEMFIKMLDLNQLYVNVSDMEDSRYALSVADIALTKDFYQI</sequence>
<reference evidence="9 10" key="1">
    <citation type="submission" date="2019-03" db="EMBL/GenBank/DDBJ databases">
        <title>Novel species of Flavobacterium.</title>
        <authorList>
            <person name="Liu Q."/>
            <person name="Xin Y.-H."/>
        </authorList>
    </citation>
    <scope>NUCLEOTIDE SEQUENCE [LARGE SCALE GENOMIC DNA]</scope>
    <source>
        <strain evidence="9 10">LB3P52</strain>
    </source>
</reference>
<dbReference type="InterPro" id="IPR002941">
    <property type="entry name" value="DNA_methylase_N4/N6"/>
</dbReference>
<name>A0A4R5F3B0_9FLAO</name>
<gene>
    <name evidence="9" type="ORF">E0I26_14815</name>
</gene>
<dbReference type="GO" id="GO:0009007">
    <property type="term" value="F:site-specific DNA-methyltransferase (adenine-specific) activity"/>
    <property type="evidence" value="ECO:0007669"/>
    <property type="project" value="UniProtKB-EC"/>
</dbReference>
<dbReference type="RefSeq" id="WP_131917221.1">
    <property type="nucleotide sequence ID" value="NZ_SMLG01000014.1"/>
</dbReference>
<dbReference type="InterPro" id="IPR022221">
    <property type="entry name" value="TypeIII_RM_meth"/>
</dbReference>
<dbReference type="InterPro" id="IPR002052">
    <property type="entry name" value="DNA_methylase_N6_adenine_CS"/>
</dbReference>